<comment type="caution">
    <text evidence="1">The sequence shown here is derived from an EMBL/GenBank/DDBJ whole genome shotgun (WGS) entry which is preliminary data.</text>
</comment>
<keyword evidence="2" id="KW-1185">Reference proteome</keyword>
<dbReference type="AlphaFoldDB" id="A0A2P6MFD0"/>
<organism evidence="1 2">
    <name type="scientific">Alkalicoccus urumqiensis</name>
    <name type="common">Bacillus urumqiensis</name>
    <dbReference type="NCBI Taxonomy" id="1548213"/>
    <lineage>
        <taxon>Bacteria</taxon>
        <taxon>Bacillati</taxon>
        <taxon>Bacillota</taxon>
        <taxon>Bacilli</taxon>
        <taxon>Bacillales</taxon>
        <taxon>Bacillaceae</taxon>
        <taxon>Alkalicoccus</taxon>
    </lineage>
</organism>
<proteinExistence type="predicted"/>
<name>A0A2P6MFD0_ALKUR</name>
<sequence>MTVLFPDVYNGFWYSCSPLHLPAESSLSCRVFIWDRERLGFVQKHEGQSYLLQMEQMIVYREMPVQRDESEGFCPQGEYRFFSSPHEADVT</sequence>
<protein>
    <submittedName>
        <fullName evidence="1">Uncharacterized protein</fullName>
    </submittedName>
</protein>
<reference evidence="1 2" key="1">
    <citation type="submission" date="2018-03" db="EMBL/GenBank/DDBJ databases">
        <title>Bacillus urumqiensis sp. nov., a moderately haloalkaliphilic bacterium isolated from a salt lake.</title>
        <authorList>
            <person name="Zhao B."/>
            <person name="Liao Z."/>
        </authorList>
    </citation>
    <scope>NUCLEOTIDE SEQUENCE [LARGE SCALE GENOMIC DNA]</scope>
    <source>
        <strain evidence="1 2">BZ-SZ-XJ18</strain>
    </source>
</reference>
<dbReference type="Proteomes" id="UP000243650">
    <property type="component" value="Unassembled WGS sequence"/>
</dbReference>
<accession>A0A2P6MFD0</accession>
<gene>
    <name evidence="1" type="ORF">C6I21_11195</name>
</gene>
<evidence type="ECO:0000313" key="2">
    <source>
        <dbReference type="Proteomes" id="UP000243650"/>
    </source>
</evidence>
<dbReference type="EMBL" id="PVNS01000010">
    <property type="protein sequence ID" value="PRO65009.1"/>
    <property type="molecule type" value="Genomic_DNA"/>
</dbReference>
<evidence type="ECO:0000313" key="1">
    <source>
        <dbReference type="EMBL" id="PRO65009.1"/>
    </source>
</evidence>